<feature type="domain" description="ABC transporter" evidence="9">
    <location>
        <begin position="399"/>
        <end position="632"/>
    </location>
</feature>
<dbReference type="InterPro" id="IPR027417">
    <property type="entry name" value="P-loop_NTPase"/>
</dbReference>
<feature type="domain" description="ABC transmembrane type-1" evidence="10">
    <location>
        <begin position="55"/>
        <end position="334"/>
    </location>
</feature>
<feature type="transmembrane region" description="Helical" evidence="8">
    <location>
        <begin position="54"/>
        <end position="74"/>
    </location>
</feature>
<feature type="region of interest" description="Disordered" evidence="7">
    <location>
        <begin position="641"/>
        <end position="666"/>
    </location>
</feature>
<keyword evidence="4 11" id="KW-0067">ATP-binding</keyword>
<sequence>MADTDPAPTTEPTPATPTAQATEGAENPPTEPKGPLLPRLKILWTFVTPHRRTLAVGLALGLGTTAASLATPMVTKAVLDTLGTGASLVPAVSLLIGLLVVGLVLGMWQWILLGALAERVVLDARTSMVRRFFRAKVGALGSRPTGELVTRVTSDTVLLREAASSSIVSLVNGVVSLVGTVVLMAVLDMVLLGTTLAAIVVIGILVGLLMPRIAKAQEQAQESLGRLGGVLEGGLRALRTIKASRAEERQIDRVVADAQDSARHNLKAVRTGAVAWTIAGGGIQLAIIVILALGAWRVDQGLLAVSSLVAFLLYAFQIVDPVTTLTQNVTELQAGIAAAGRIREVEAIETEEPGRTSGAPGPGAAGSRVPSSGTGTSLPDGAAHHPPHLADASGEPPVLAFQDVAARYLPGGEPVVRDLTFEVPRRGQVAIVGPSGAGKTTTFSLLLRFLQPESGTLLLDGRPYSDYTFDEVRARIAYVEQETPVVPGTIRENLQLSDPDASEDAMWDALAKVRLDAKVRSLADGLDTSLVGTTVSGGERQRVALARAVLHAPEVLLLDEATAQVDGLTEAAVHAVIEDLSRDRAVVTIAHRLSTVIDADQILVMEDGRVRARGTHAELLAADELYRDLVAALRISTEARTDEEASVGQAARDQAEAETPAGVEVR</sequence>
<keyword evidence="2 8" id="KW-0812">Transmembrane</keyword>
<comment type="caution">
    <text evidence="11">The sequence shown here is derived from an EMBL/GenBank/DDBJ whole genome shotgun (WGS) entry which is preliminary data.</text>
</comment>
<dbReference type="InterPro" id="IPR036640">
    <property type="entry name" value="ABC1_TM_sf"/>
</dbReference>
<evidence type="ECO:0000256" key="1">
    <source>
        <dbReference type="ARBA" id="ARBA00004651"/>
    </source>
</evidence>
<dbReference type="Pfam" id="PF00005">
    <property type="entry name" value="ABC_tran"/>
    <property type="match status" value="1"/>
</dbReference>
<feature type="transmembrane region" description="Helical" evidence="8">
    <location>
        <begin position="273"/>
        <end position="296"/>
    </location>
</feature>
<dbReference type="CDD" id="cd18551">
    <property type="entry name" value="ABC_6TM_LmrA_like"/>
    <property type="match status" value="1"/>
</dbReference>
<keyword evidence="5 8" id="KW-1133">Transmembrane helix</keyword>
<feature type="transmembrane region" description="Helical" evidence="8">
    <location>
        <begin position="94"/>
        <end position="117"/>
    </location>
</feature>
<proteinExistence type="predicted"/>
<dbReference type="Gene3D" id="3.40.50.300">
    <property type="entry name" value="P-loop containing nucleotide triphosphate hydrolases"/>
    <property type="match status" value="1"/>
</dbReference>
<accession>A0ABR8RT44</accession>
<evidence type="ECO:0000256" key="3">
    <source>
        <dbReference type="ARBA" id="ARBA00022741"/>
    </source>
</evidence>
<protein>
    <submittedName>
        <fullName evidence="11">ABC transporter ATP-binding protein</fullName>
    </submittedName>
</protein>
<gene>
    <name evidence="11" type="ORF">H9652_11215</name>
</gene>
<feature type="region of interest" description="Disordered" evidence="7">
    <location>
        <begin position="1"/>
        <end position="36"/>
    </location>
</feature>
<organism evidence="11 12">
    <name type="scientific">Oerskovia rustica</name>
    <dbReference type="NCBI Taxonomy" id="2762237"/>
    <lineage>
        <taxon>Bacteria</taxon>
        <taxon>Bacillati</taxon>
        <taxon>Actinomycetota</taxon>
        <taxon>Actinomycetes</taxon>
        <taxon>Micrococcales</taxon>
        <taxon>Cellulomonadaceae</taxon>
        <taxon>Oerskovia</taxon>
    </lineage>
</organism>
<feature type="region of interest" description="Disordered" evidence="7">
    <location>
        <begin position="347"/>
        <end position="395"/>
    </location>
</feature>
<evidence type="ECO:0000313" key="12">
    <source>
        <dbReference type="Proteomes" id="UP000641803"/>
    </source>
</evidence>
<dbReference type="SUPFAM" id="SSF52540">
    <property type="entry name" value="P-loop containing nucleoside triphosphate hydrolases"/>
    <property type="match status" value="1"/>
</dbReference>
<evidence type="ECO:0000313" key="11">
    <source>
        <dbReference type="EMBL" id="MBD7950972.1"/>
    </source>
</evidence>
<evidence type="ECO:0000259" key="9">
    <source>
        <dbReference type="PROSITE" id="PS50893"/>
    </source>
</evidence>
<evidence type="ECO:0000256" key="6">
    <source>
        <dbReference type="ARBA" id="ARBA00023136"/>
    </source>
</evidence>
<dbReference type="Pfam" id="PF00664">
    <property type="entry name" value="ABC_membrane"/>
    <property type="match status" value="1"/>
</dbReference>
<dbReference type="InterPro" id="IPR003593">
    <property type="entry name" value="AAA+_ATPase"/>
</dbReference>
<feature type="transmembrane region" description="Helical" evidence="8">
    <location>
        <begin position="167"/>
        <end position="185"/>
    </location>
</feature>
<dbReference type="PROSITE" id="PS00211">
    <property type="entry name" value="ABC_TRANSPORTER_1"/>
    <property type="match status" value="1"/>
</dbReference>
<keyword evidence="6 8" id="KW-0472">Membrane</keyword>
<dbReference type="PROSITE" id="PS50929">
    <property type="entry name" value="ABC_TM1F"/>
    <property type="match status" value="1"/>
</dbReference>
<evidence type="ECO:0000256" key="5">
    <source>
        <dbReference type="ARBA" id="ARBA00022989"/>
    </source>
</evidence>
<dbReference type="SMART" id="SM00382">
    <property type="entry name" value="AAA"/>
    <property type="match status" value="1"/>
</dbReference>
<dbReference type="InterPro" id="IPR017871">
    <property type="entry name" value="ABC_transporter-like_CS"/>
</dbReference>
<evidence type="ECO:0000256" key="8">
    <source>
        <dbReference type="SAM" id="Phobius"/>
    </source>
</evidence>
<dbReference type="EMBL" id="JACSQQ010000017">
    <property type="protein sequence ID" value="MBD7950972.1"/>
    <property type="molecule type" value="Genomic_DNA"/>
</dbReference>
<dbReference type="InterPro" id="IPR003439">
    <property type="entry name" value="ABC_transporter-like_ATP-bd"/>
</dbReference>
<keyword evidence="12" id="KW-1185">Reference proteome</keyword>
<dbReference type="PANTHER" id="PTHR43394:SF1">
    <property type="entry name" value="ATP-BINDING CASSETTE SUB-FAMILY B MEMBER 10, MITOCHONDRIAL"/>
    <property type="match status" value="1"/>
</dbReference>
<evidence type="ECO:0000256" key="2">
    <source>
        <dbReference type="ARBA" id="ARBA00022692"/>
    </source>
</evidence>
<dbReference type="SUPFAM" id="SSF90123">
    <property type="entry name" value="ABC transporter transmembrane region"/>
    <property type="match status" value="1"/>
</dbReference>
<dbReference type="InterPro" id="IPR011527">
    <property type="entry name" value="ABC1_TM_dom"/>
</dbReference>
<evidence type="ECO:0000259" key="10">
    <source>
        <dbReference type="PROSITE" id="PS50929"/>
    </source>
</evidence>
<evidence type="ECO:0000256" key="4">
    <source>
        <dbReference type="ARBA" id="ARBA00022840"/>
    </source>
</evidence>
<name>A0ABR8RT44_9CELL</name>
<evidence type="ECO:0000256" key="7">
    <source>
        <dbReference type="SAM" id="MobiDB-lite"/>
    </source>
</evidence>
<dbReference type="PANTHER" id="PTHR43394">
    <property type="entry name" value="ATP-DEPENDENT PERMEASE MDL1, MITOCHONDRIAL"/>
    <property type="match status" value="1"/>
</dbReference>
<dbReference type="Gene3D" id="1.20.1560.10">
    <property type="entry name" value="ABC transporter type 1, transmembrane domain"/>
    <property type="match status" value="1"/>
</dbReference>
<comment type="subcellular location">
    <subcellularLocation>
        <location evidence="1">Cell membrane</location>
        <topology evidence="1">Multi-pass membrane protein</topology>
    </subcellularLocation>
</comment>
<dbReference type="InterPro" id="IPR039421">
    <property type="entry name" value="Type_1_exporter"/>
</dbReference>
<reference evidence="11 12" key="1">
    <citation type="submission" date="2020-08" db="EMBL/GenBank/DDBJ databases">
        <title>A Genomic Blueprint of the Chicken Gut Microbiome.</title>
        <authorList>
            <person name="Gilroy R."/>
            <person name="Ravi A."/>
            <person name="Getino M."/>
            <person name="Pursley I."/>
            <person name="Horton D.L."/>
            <person name="Alikhan N.-F."/>
            <person name="Baker D."/>
            <person name="Gharbi K."/>
            <person name="Hall N."/>
            <person name="Watson M."/>
            <person name="Adriaenssens E.M."/>
            <person name="Foster-Nyarko E."/>
            <person name="Jarju S."/>
            <person name="Secka A."/>
            <person name="Antonio M."/>
            <person name="Oren A."/>
            <person name="Chaudhuri R."/>
            <person name="La Ragione R.M."/>
            <person name="Hildebrand F."/>
            <person name="Pallen M.J."/>
        </authorList>
    </citation>
    <scope>NUCLEOTIDE SEQUENCE [LARGE SCALE GENOMIC DNA]</scope>
    <source>
        <strain evidence="11 12">Sa4CUA1</strain>
    </source>
</reference>
<dbReference type="PROSITE" id="PS50893">
    <property type="entry name" value="ABC_TRANSPORTER_2"/>
    <property type="match status" value="1"/>
</dbReference>
<keyword evidence="3" id="KW-0547">Nucleotide-binding</keyword>
<dbReference type="Proteomes" id="UP000641803">
    <property type="component" value="Unassembled WGS sequence"/>
</dbReference>
<feature type="transmembrane region" description="Helical" evidence="8">
    <location>
        <begin position="191"/>
        <end position="210"/>
    </location>
</feature>
<dbReference type="GO" id="GO:0005524">
    <property type="term" value="F:ATP binding"/>
    <property type="evidence" value="ECO:0007669"/>
    <property type="project" value="UniProtKB-KW"/>
</dbReference>